<dbReference type="EMBL" id="HBUE01227019">
    <property type="protein sequence ID" value="CAG6542780.1"/>
    <property type="molecule type" value="Transcribed_RNA"/>
</dbReference>
<proteinExistence type="predicted"/>
<dbReference type="EMBL" id="HBUE01333753">
    <property type="protein sequence ID" value="CAG6594893.1"/>
    <property type="molecule type" value="Transcribed_RNA"/>
</dbReference>
<sequence length="155" mass="17318">MSIVNVRAPKPESFKIGVGVVGRIIQLCHSPGAYQRPSFRLQWTIHKENCLIVSIPVAETDVLGGHADVGGVNEGIPFGVSCHRDASTARNFHGKHERFEDRNPSLGEYCLKLFRRGFSFRRTSYVSLQVGFVFSAVRYDNFMHSRVLKGPQGGR</sequence>
<reference evidence="1" key="1">
    <citation type="submission" date="2021-05" db="EMBL/GenBank/DDBJ databases">
        <authorList>
            <person name="Alioto T."/>
            <person name="Alioto T."/>
            <person name="Gomez Garrido J."/>
        </authorList>
    </citation>
    <scope>NUCLEOTIDE SEQUENCE</scope>
</reference>
<dbReference type="EMBL" id="HBUE01126874">
    <property type="protein sequence ID" value="CAG6494944.1"/>
    <property type="molecule type" value="Transcribed_RNA"/>
</dbReference>
<dbReference type="EMBL" id="HBUE01227020">
    <property type="protein sequence ID" value="CAG6542781.1"/>
    <property type="molecule type" value="Transcribed_RNA"/>
</dbReference>
<accession>A0A8D8CLI8</accession>
<organism evidence="1">
    <name type="scientific">Culex pipiens</name>
    <name type="common">House mosquito</name>
    <dbReference type="NCBI Taxonomy" id="7175"/>
    <lineage>
        <taxon>Eukaryota</taxon>
        <taxon>Metazoa</taxon>
        <taxon>Ecdysozoa</taxon>
        <taxon>Arthropoda</taxon>
        <taxon>Hexapoda</taxon>
        <taxon>Insecta</taxon>
        <taxon>Pterygota</taxon>
        <taxon>Neoptera</taxon>
        <taxon>Endopterygota</taxon>
        <taxon>Diptera</taxon>
        <taxon>Nematocera</taxon>
        <taxon>Culicoidea</taxon>
        <taxon>Culicidae</taxon>
        <taxon>Culicinae</taxon>
        <taxon>Culicini</taxon>
        <taxon>Culex</taxon>
        <taxon>Culex</taxon>
    </lineage>
</organism>
<protein>
    <submittedName>
        <fullName evidence="1">(northern house mosquito) hypothetical protein</fullName>
    </submittedName>
</protein>
<dbReference type="AlphaFoldDB" id="A0A8D8CLI8"/>
<evidence type="ECO:0000313" key="1">
    <source>
        <dbReference type="EMBL" id="CAG6494944.1"/>
    </source>
</evidence>
<dbReference type="EMBL" id="HBUE01333752">
    <property type="protein sequence ID" value="CAG6594892.1"/>
    <property type="molecule type" value="Transcribed_RNA"/>
</dbReference>
<name>A0A8D8CLI8_CULPI</name>
<dbReference type="EMBL" id="HBUE01126875">
    <property type="protein sequence ID" value="CAG6494945.1"/>
    <property type="molecule type" value="Transcribed_RNA"/>
</dbReference>